<dbReference type="Proteomes" id="UP001551675">
    <property type="component" value="Unassembled WGS sequence"/>
</dbReference>
<dbReference type="InterPro" id="IPR051024">
    <property type="entry name" value="GlcNAc_Chitin_IntDeg"/>
</dbReference>
<dbReference type="SUPFAM" id="SSF81296">
    <property type="entry name" value="E set domains"/>
    <property type="match status" value="1"/>
</dbReference>
<keyword evidence="4" id="KW-1185">Reference proteome</keyword>
<proteinExistence type="predicted"/>
<comment type="caution">
    <text evidence="3">The sequence shown here is derived from an EMBL/GenBank/DDBJ whole genome shotgun (WGS) entry which is preliminary data.</text>
</comment>
<feature type="domain" description="Chitin-binding type-4" evidence="2">
    <location>
        <begin position="37"/>
        <end position="179"/>
    </location>
</feature>
<sequence>MSNPRSRADIHLSAWQAAALEAGKFFPALQAGLHDPYAADDVANNTPPVDGRIASAGLDFASSLDEPRTDWAKHAARAGQELEITWHMHAPHKTRRWNYFLTTSSWDPKKPLARAQFDPTPIATIQNAAQPYWAHDDLIPSNPTVHRVRLPEEHRGYHVLLAVWEIADTGNAFYQVIDLDLS</sequence>
<dbReference type="RefSeq" id="WP_358137754.1">
    <property type="nucleotide sequence ID" value="NZ_JBFALK010000017.1"/>
</dbReference>
<evidence type="ECO:0000313" key="4">
    <source>
        <dbReference type="Proteomes" id="UP001551675"/>
    </source>
</evidence>
<organism evidence="3 4">
    <name type="scientific">Microtetraspora glauca</name>
    <dbReference type="NCBI Taxonomy" id="1996"/>
    <lineage>
        <taxon>Bacteria</taxon>
        <taxon>Bacillati</taxon>
        <taxon>Actinomycetota</taxon>
        <taxon>Actinomycetes</taxon>
        <taxon>Streptosporangiales</taxon>
        <taxon>Streptosporangiaceae</taxon>
        <taxon>Microtetraspora</taxon>
    </lineage>
</organism>
<dbReference type="EMBL" id="JBFALK010000017">
    <property type="protein sequence ID" value="MEV0972539.1"/>
    <property type="molecule type" value="Genomic_DNA"/>
</dbReference>
<gene>
    <name evidence="3" type="ORF">AB0I59_28385</name>
</gene>
<dbReference type="CDD" id="cd21177">
    <property type="entry name" value="LPMO_AA10"/>
    <property type="match status" value="1"/>
</dbReference>
<dbReference type="PANTHER" id="PTHR34823:SF1">
    <property type="entry name" value="CHITIN-BINDING TYPE-4 DOMAIN-CONTAINING PROTEIN"/>
    <property type="match status" value="1"/>
</dbReference>
<keyword evidence="1" id="KW-0732">Signal</keyword>
<dbReference type="Pfam" id="PF03067">
    <property type="entry name" value="LPMO_10"/>
    <property type="match status" value="1"/>
</dbReference>
<name>A0ABV3GLQ1_MICGL</name>
<keyword evidence="3" id="KW-0560">Oxidoreductase</keyword>
<dbReference type="InterPro" id="IPR004302">
    <property type="entry name" value="Cellulose/chitin-bd_N"/>
</dbReference>
<dbReference type="PANTHER" id="PTHR34823">
    <property type="entry name" value="GLCNAC-BINDING PROTEIN A"/>
    <property type="match status" value="1"/>
</dbReference>
<dbReference type="InterPro" id="IPR014756">
    <property type="entry name" value="Ig_E-set"/>
</dbReference>
<accession>A0ABV3GLQ1</accession>
<reference evidence="3 4" key="1">
    <citation type="submission" date="2024-06" db="EMBL/GenBank/DDBJ databases">
        <title>The Natural Products Discovery Center: Release of the First 8490 Sequenced Strains for Exploring Actinobacteria Biosynthetic Diversity.</title>
        <authorList>
            <person name="Kalkreuter E."/>
            <person name="Kautsar S.A."/>
            <person name="Yang D."/>
            <person name="Bader C.D."/>
            <person name="Teijaro C.N."/>
            <person name="Fluegel L."/>
            <person name="Davis C.M."/>
            <person name="Simpson J.R."/>
            <person name="Lauterbach L."/>
            <person name="Steele A.D."/>
            <person name="Gui C."/>
            <person name="Meng S."/>
            <person name="Li G."/>
            <person name="Viehrig K."/>
            <person name="Ye F."/>
            <person name="Su P."/>
            <person name="Kiefer A.F."/>
            <person name="Nichols A."/>
            <person name="Cepeda A.J."/>
            <person name="Yan W."/>
            <person name="Fan B."/>
            <person name="Jiang Y."/>
            <person name="Adhikari A."/>
            <person name="Zheng C.-J."/>
            <person name="Schuster L."/>
            <person name="Cowan T.M."/>
            <person name="Smanski M.J."/>
            <person name="Chevrette M.G."/>
            <person name="De Carvalho L.P.S."/>
            <person name="Shen B."/>
        </authorList>
    </citation>
    <scope>NUCLEOTIDE SEQUENCE [LARGE SCALE GENOMIC DNA]</scope>
    <source>
        <strain evidence="3 4">NPDC050100</strain>
    </source>
</reference>
<dbReference type="Gene3D" id="2.70.50.50">
    <property type="entry name" value="chitin-binding protein cbp21"/>
    <property type="match status" value="1"/>
</dbReference>
<evidence type="ECO:0000259" key="2">
    <source>
        <dbReference type="Pfam" id="PF03067"/>
    </source>
</evidence>
<keyword evidence="3" id="KW-0503">Monooxygenase</keyword>
<dbReference type="GO" id="GO:0004497">
    <property type="term" value="F:monooxygenase activity"/>
    <property type="evidence" value="ECO:0007669"/>
    <property type="project" value="UniProtKB-KW"/>
</dbReference>
<evidence type="ECO:0000256" key="1">
    <source>
        <dbReference type="ARBA" id="ARBA00022729"/>
    </source>
</evidence>
<evidence type="ECO:0000313" key="3">
    <source>
        <dbReference type="EMBL" id="MEV0972539.1"/>
    </source>
</evidence>
<protein>
    <submittedName>
        <fullName evidence="3">Lytic polysaccharide monooxygenase auxiliary activity family 9 protein</fullName>
    </submittedName>
</protein>